<accession>A0A4C1UUH2</accession>
<comment type="caution">
    <text evidence="1">The sequence shown here is derived from an EMBL/GenBank/DDBJ whole genome shotgun (WGS) entry which is preliminary data.</text>
</comment>
<protein>
    <submittedName>
        <fullName evidence="1">Uncharacterized protein</fullName>
    </submittedName>
</protein>
<organism evidence="1 2">
    <name type="scientific">Eumeta variegata</name>
    <name type="common">Bagworm moth</name>
    <name type="synonym">Eumeta japonica</name>
    <dbReference type="NCBI Taxonomy" id="151549"/>
    <lineage>
        <taxon>Eukaryota</taxon>
        <taxon>Metazoa</taxon>
        <taxon>Ecdysozoa</taxon>
        <taxon>Arthropoda</taxon>
        <taxon>Hexapoda</taxon>
        <taxon>Insecta</taxon>
        <taxon>Pterygota</taxon>
        <taxon>Neoptera</taxon>
        <taxon>Endopterygota</taxon>
        <taxon>Lepidoptera</taxon>
        <taxon>Glossata</taxon>
        <taxon>Ditrysia</taxon>
        <taxon>Tineoidea</taxon>
        <taxon>Psychidae</taxon>
        <taxon>Oiketicinae</taxon>
        <taxon>Eumeta</taxon>
    </lineage>
</organism>
<dbReference type="AlphaFoldDB" id="A0A4C1UUH2"/>
<evidence type="ECO:0000313" key="1">
    <source>
        <dbReference type="EMBL" id="GBP29642.1"/>
    </source>
</evidence>
<dbReference type="Proteomes" id="UP000299102">
    <property type="component" value="Unassembled WGS sequence"/>
</dbReference>
<dbReference type="EMBL" id="BGZK01000222">
    <property type="protein sequence ID" value="GBP29642.1"/>
    <property type="molecule type" value="Genomic_DNA"/>
</dbReference>
<keyword evidence="2" id="KW-1185">Reference proteome</keyword>
<proteinExistence type="predicted"/>
<reference evidence="1 2" key="1">
    <citation type="journal article" date="2019" name="Commun. Biol.">
        <title>The bagworm genome reveals a unique fibroin gene that provides high tensile strength.</title>
        <authorList>
            <person name="Kono N."/>
            <person name="Nakamura H."/>
            <person name="Ohtoshi R."/>
            <person name="Tomita M."/>
            <person name="Numata K."/>
            <person name="Arakawa K."/>
        </authorList>
    </citation>
    <scope>NUCLEOTIDE SEQUENCE [LARGE SCALE GENOMIC DNA]</scope>
</reference>
<evidence type="ECO:0000313" key="2">
    <source>
        <dbReference type="Proteomes" id="UP000299102"/>
    </source>
</evidence>
<name>A0A4C1UUH2_EUMVA</name>
<sequence length="142" mass="15181">MDCQDGKGVKSLGLLPPTYQTYSTHFRTMCDRGQVRVMVALLPPSSLHSSSIRHPVATQEDGDALVSLLGLRVYHLLSGGSHPFKKALALHIGYRGFGNMNTVEKQFDKPSAADAVSVSVTTAVNSSRARIRADAEIQGSGA</sequence>
<gene>
    <name evidence="1" type="ORF">EVAR_79191_1</name>
</gene>